<accession>A0A1I3JRY6</accession>
<sequence>MAETHAEPVDVRLEYDTNRTDKEIEKLIEKKTRAIEQSDGDDLPAPGTDNRTDLEAVLTAIHIATKLDRAASNEQLGNAQRTYEEDLVEELRADARRLGATDELLGINATKPQADFEAF</sequence>
<dbReference type="GeneID" id="14209016"/>
<dbReference type="AlphaFoldDB" id="A0A1I3JRY6"/>
<reference evidence="1 2" key="1">
    <citation type="submission" date="2016-10" db="EMBL/GenBank/DDBJ databases">
        <authorList>
            <person name="de Groot N.N."/>
        </authorList>
    </citation>
    <scope>NUCLEOTIDE SEQUENCE [LARGE SCALE GENOMIC DNA]</scope>
    <source>
        <strain evidence="1 2">SP2</strain>
    </source>
</reference>
<dbReference type="Proteomes" id="UP000182829">
    <property type="component" value="Unassembled WGS sequence"/>
</dbReference>
<evidence type="ECO:0000313" key="2">
    <source>
        <dbReference type="Proteomes" id="UP000182829"/>
    </source>
</evidence>
<proteinExistence type="predicted"/>
<name>A0A1I3JRY6_9EURY</name>
<evidence type="ECO:0000313" key="1">
    <source>
        <dbReference type="EMBL" id="SFI63007.1"/>
    </source>
</evidence>
<dbReference type="OrthoDB" id="197448at2157"/>
<gene>
    <name evidence="1" type="ORF">SAMN05443661_102228</name>
</gene>
<dbReference type="EMBL" id="FORO01000002">
    <property type="protein sequence ID" value="SFI63007.1"/>
    <property type="molecule type" value="Genomic_DNA"/>
</dbReference>
<protein>
    <submittedName>
        <fullName evidence="1">Uncharacterized protein</fullName>
    </submittedName>
</protein>
<organism evidence="1 2">
    <name type="scientific">Natronobacterium gregoryi</name>
    <dbReference type="NCBI Taxonomy" id="44930"/>
    <lineage>
        <taxon>Archaea</taxon>
        <taxon>Methanobacteriati</taxon>
        <taxon>Methanobacteriota</taxon>
        <taxon>Stenosarchaea group</taxon>
        <taxon>Halobacteria</taxon>
        <taxon>Halobacteriales</taxon>
        <taxon>Natrialbaceae</taxon>
        <taxon>Natronobacterium</taxon>
    </lineage>
</organism>
<dbReference type="RefSeq" id="WP_005577907.1">
    <property type="nucleotide sequence ID" value="NZ_FORO01000002.1"/>
</dbReference>